<dbReference type="Gene3D" id="3.20.20.80">
    <property type="entry name" value="Glycosidases"/>
    <property type="match status" value="1"/>
</dbReference>
<dbReference type="InterPro" id="IPR017853">
    <property type="entry name" value="GH"/>
</dbReference>
<keyword evidence="2" id="KW-0378">Hydrolase</keyword>
<gene>
    <name evidence="4" type="ORF">J2TS6_54740</name>
</gene>
<evidence type="ECO:0008006" key="6">
    <source>
        <dbReference type="Google" id="ProtNLM"/>
    </source>
</evidence>
<organism evidence="4 5">
    <name type="scientific">Paenibacillus albilobatus</name>
    <dbReference type="NCBI Taxonomy" id="2716884"/>
    <lineage>
        <taxon>Bacteria</taxon>
        <taxon>Bacillati</taxon>
        <taxon>Bacillota</taxon>
        <taxon>Bacilli</taxon>
        <taxon>Bacillales</taxon>
        <taxon>Paenibacillaceae</taxon>
        <taxon>Paenibacillus</taxon>
    </lineage>
</organism>
<dbReference type="GO" id="GO:0016998">
    <property type="term" value="P:cell wall macromolecule catabolic process"/>
    <property type="evidence" value="ECO:0007669"/>
    <property type="project" value="InterPro"/>
</dbReference>
<dbReference type="PANTHER" id="PTHR34135:SF2">
    <property type="entry name" value="LYSOZYME"/>
    <property type="match status" value="1"/>
</dbReference>
<dbReference type="SUPFAM" id="SSF51445">
    <property type="entry name" value="(Trans)glycosidases"/>
    <property type="match status" value="1"/>
</dbReference>
<dbReference type="InterPro" id="IPR002053">
    <property type="entry name" value="Glyco_hydro_25"/>
</dbReference>
<dbReference type="PROSITE" id="PS51904">
    <property type="entry name" value="GLYCOSYL_HYDROL_F25_2"/>
    <property type="match status" value="1"/>
</dbReference>
<evidence type="ECO:0000313" key="5">
    <source>
        <dbReference type="Proteomes" id="UP000679779"/>
    </source>
</evidence>
<name>A0A920CE03_9BACL</name>
<reference evidence="4" key="1">
    <citation type="submission" date="2021-03" db="EMBL/GenBank/DDBJ databases">
        <title>Antimicrobial resistance genes in bacteria isolated from Japanese honey, and their potential for conferring macrolide and lincosamide resistance in the American foulbrood pathogen Paenibacillus larvae.</title>
        <authorList>
            <person name="Okamoto M."/>
            <person name="Kumagai M."/>
            <person name="Kanamori H."/>
            <person name="Takamatsu D."/>
        </authorList>
    </citation>
    <scope>NUCLEOTIDE SEQUENCE</scope>
    <source>
        <strain evidence="4">J2TS6</strain>
    </source>
</reference>
<comment type="similarity">
    <text evidence="1">Belongs to the glycosyl hydrolase 25 family.</text>
</comment>
<dbReference type="PANTHER" id="PTHR34135">
    <property type="entry name" value="LYSOZYME"/>
    <property type="match status" value="1"/>
</dbReference>
<dbReference type="AlphaFoldDB" id="A0A920CE03"/>
<evidence type="ECO:0000256" key="3">
    <source>
        <dbReference type="ARBA" id="ARBA00023295"/>
    </source>
</evidence>
<dbReference type="SMART" id="SM00641">
    <property type="entry name" value="Glyco_25"/>
    <property type="match status" value="1"/>
</dbReference>
<comment type="caution">
    <text evidence="4">The sequence shown here is derived from an EMBL/GenBank/DDBJ whole genome shotgun (WGS) entry which is preliminary data.</text>
</comment>
<evidence type="ECO:0000256" key="1">
    <source>
        <dbReference type="ARBA" id="ARBA00010646"/>
    </source>
</evidence>
<protein>
    <recommendedName>
        <fullName evidence="6">Lysozyme</fullName>
    </recommendedName>
</protein>
<dbReference type="EMBL" id="BORQ01000009">
    <property type="protein sequence ID" value="GIO34333.1"/>
    <property type="molecule type" value="Genomic_DNA"/>
</dbReference>
<dbReference type="InterPro" id="IPR018077">
    <property type="entry name" value="Glyco_hydro_fam25_subgr"/>
</dbReference>
<keyword evidence="3" id="KW-0326">Glycosidase</keyword>
<proteinExistence type="inferred from homology"/>
<sequence>MQNRSKGNAQGIDVSHWQGVIDWQAVAAAGISFVFVKATQNSMDNKFLANVRGAKAAGLLIGAYHYVDDSVTTADKARDAAQIFYNAIKAAGGPEVFDLPFVMDYESNKGGLTPAGCTAVAKAFLEEVERLTGRRPMVYTYPSFIGRFSGLTNYPLWIARYSNQAPADASGWKRWEFWQYSDGTLGGELSGGGRKVAGISGPVDLNEFDGTVEQLKAKYCKKGKEEIKVPKDITKVSAWAAEAWDTMTKNGYVDGTRPGDTMTREEGAVILNRLRTNLLMLIAGNKQDIKDLEARLKQIEQDSLANSIN</sequence>
<dbReference type="RefSeq" id="WP_160044604.1">
    <property type="nucleotide sequence ID" value="NZ_BORQ01000009.1"/>
</dbReference>
<dbReference type="GO" id="GO:0016052">
    <property type="term" value="P:carbohydrate catabolic process"/>
    <property type="evidence" value="ECO:0007669"/>
    <property type="project" value="TreeGrafter"/>
</dbReference>
<evidence type="ECO:0000256" key="2">
    <source>
        <dbReference type="ARBA" id="ARBA00022801"/>
    </source>
</evidence>
<dbReference type="CDD" id="cd00599">
    <property type="entry name" value="GH25_muramidase"/>
    <property type="match status" value="1"/>
</dbReference>
<evidence type="ECO:0000313" key="4">
    <source>
        <dbReference type="EMBL" id="GIO34333.1"/>
    </source>
</evidence>
<dbReference type="Pfam" id="PF01183">
    <property type="entry name" value="Glyco_hydro_25"/>
    <property type="match status" value="1"/>
</dbReference>
<dbReference type="GO" id="GO:0003796">
    <property type="term" value="F:lysozyme activity"/>
    <property type="evidence" value="ECO:0007669"/>
    <property type="project" value="InterPro"/>
</dbReference>
<keyword evidence="5" id="KW-1185">Reference proteome</keyword>
<dbReference type="Proteomes" id="UP000679779">
    <property type="component" value="Unassembled WGS sequence"/>
</dbReference>
<dbReference type="GO" id="GO:0009253">
    <property type="term" value="P:peptidoglycan catabolic process"/>
    <property type="evidence" value="ECO:0007669"/>
    <property type="project" value="InterPro"/>
</dbReference>
<accession>A0A920CE03</accession>